<feature type="region of interest" description="Disordered" evidence="9">
    <location>
        <begin position="1095"/>
        <end position="1172"/>
    </location>
</feature>
<evidence type="ECO:0000256" key="3">
    <source>
        <dbReference type="ARBA" id="ARBA00022448"/>
    </source>
</evidence>
<comment type="caution">
    <text evidence="10">The sequence shown here is derived from an EMBL/GenBank/DDBJ whole genome shotgun (WGS) entry which is preliminary data.</text>
</comment>
<feature type="region of interest" description="Disordered" evidence="9">
    <location>
        <begin position="1049"/>
        <end position="1081"/>
    </location>
</feature>
<feature type="compositionally biased region" description="Low complexity" evidence="9">
    <location>
        <begin position="557"/>
        <end position="575"/>
    </location>
</feature>
<dbReference type="EMBL" id="SJOL01005398">
    <property type="protein sequence ID" value="TGZ70403.1"/>
    <property type="molecule type" value="Genomic_DNA"/>
</dbReference>
<dbReference type="GO" id="GO:0005198">
    <property type="term" value="F:structural molecule activity"/>
    <property type="evidence" value="ECO:0007669"/>
    <property type="project" value="TreeGrafter"/>
</dbReference>
<feature type="compositionally biased region" description="Polar residues" evidence="9">
    <location>
        <begin position="1261"/>
        <end position="1273"/>
    </location>
</feature>
<dbReference type="Gene3D" id="1.25.40.1030">
    <property type="match status" value="1"/>
</dbReference>
<feature type="compositionally biased region" description="Low complexity" evidence="9">
    <location>
        <begin position="1124"/>
        <end position="1136"/>
    </location>
</feature>
<dbReference type="GO" id="GO:0015031">
    <property type="term" value="P:protein transport"/>
    <property type="evidence" value="ECO:0007669"/>
    <property type="project" value="UniProtKB-KW"/>
</dbReference>
<evidence type="ECO:0000256" key="4">
    <source>
        <dbReference type="ARBA" id="ARBA00022574"/>
    </source>
</evidence>
<reference evidence="10 11" key="1">
    <citation type="journal article" date="2019" name="BMC Genomics">
        <title>New insights from Opisthorchis felineus genome: update on genomics of the epidemiologically important liver flukes.</title>
        <authorList>
            <person name="Ershov N.I."/>
            <person name="Mordvinov V.A."/>
            <person name="Prokhortchouk E.B."/>
            <person name="Pakharukova M.Y."/>
            <person name="Gunbin K.V."/>
            <person name="Ustyantsev K."/>
            <person name="Genaev M.A."/>
            <person name="Blinov A.G."/>
            <person name="Mazur A."/>
            <person name="Boulygina E."/>
            <person name="Tsygankova S."/>
            <person name="Khrameeva E."/>
            <person name="Chekanov N."/>
            <person name="Fan G."/>
            <person name="Xiao A."/>
            <person name="Zhang H."/>
            <person name="Xu X."/>
            <person name="Yang H."/>
            <person name="Solovyev V."/>
            <person name="Lee S.M."/>
            <person name="Liu X."/>
            <person name="Afonnikov D.A."/>
            <person name="Skryabin K.G."/>
        </authorList>
    </citation>
    <scope>NUCLEOTIDE SEQUENCE [LARGE SCALE GENOMIC DNA]</scope>
    <source>
        <strain evidence="10">AK-0245</strain>
        <tissue evidence="10">Whole organism</tissue>
    </source>
</reference>
<feature type="compositionally biased region" description="Pro residues" evidence="9">
    <location>
        <begin position="1281"/>
        <end position="1293"/>
    </location>
</feature>
<dbReference type="InterPro" id="IPR040251">
    <property type="entry name" value="SEC31-like"/>
</dbReference>
<dbReference type="InterPro" id="IPR036322">
    <property type="entry name" value="WD40_repeat_dom_sf"/>
</dbReference>
<dbReference type="STRING" id="147828.A0A4S2M2E1"/>
<gene>
    <name evidence="10" type="ORF">CRM22_003214</name>
</gene>
<feature type="compositionally biased region" description="Low complexity" evidence="9">
    <location>
        <begin position="1151"/>
        <end position="1170"/>
    </location>
</feature>
<dbReference type="PANTHER" id="PTHR13923">
    <property type="entry name" value="SEC31-RELATED PROTEIN"/>
    <property type="match status" value="1"/>
</dbReference>
<evidence type="ECO:0000256" key="6">
    <source>
        <dbReference type="ARBA" id="ARBA00022824"/>
    </source>
</evidence>
<evidence type="ECO:0000256" key="1">
    <source>
        <dbReference type="ARBA" id="ARBA00004240"/>
    </source>
</evidence>
<evidence type="ECO:0000256" key="5">
    <source>
        <dbReference type="ARBA" id="ARBA00022737"/>
    </source>
</evidence>
<evidence type="ECO:0000256" key="9">
    <source>
        <dbReference type="SAM" id="MobiDB-lite"/>
    </source>
</evidence>
<sequence>MKVKELERFAYSAWSPASFGPTTLATLTAEEENSSGALDTSTPVLELFHFRPQDPSVELPVKVTVQVTSRATCLCWGTPTRSFPLGILISGTAFGGLNLYNPNSVLYNADGTNLNVDDQSSAAAVVVASRENVHTGVVRCVDSNRFQTNLFASVADEAEILIWDVEKMDQPMSPGNKLQPIEPITTAAWNPRVQHILATASAGHCTIWDLRRSDPVVHLTKAMCQFEPHLMAWSPDVATRLCLADPANPTAEIQLWDLRFPKHMLALLARWPPPNSGLLSHAALGNAGSINALAWSPSTHQPTKPSLSLNESDLIAVSLTASGALPTMDGGYGTSLQPTSADFLTVWSVEEALKSVQADASSSSTMQQPLFVGRLEDSGSDLSPTSTSLSGLPSNASVHWLPAQPGLVCITQSEGWISVINLNAGSGETGEPSRRNLRTDLLAKHTRARHASHKVAEAFGAEVDLSSRTSPTTLREMDPLAEATSEIRLTGVPCVGDAADGDVFQASIRPSPLPQPMPFLRLAPRWLKRPCSASFSFGGVLVWFSNDKNSSKQLTQSSACSSPSPSTPDMSSTSTAPGHKPTVQLQWIETVNDCNPVSGLDESVGNKLELLQRMIGWLSEAACQPATDLGFVCDGLEEFCQPSAIESEDGTKQISPWKILRSRLQSVETMTTIISSLLGCDGQTVRMRIETALKGSADSPSDMSCFCSSQPRRDIAISRLDSLKMALVTVDLPSAIRLCLHSSFSGLPCPGISPLSALSVFLATHAGQNELYAEAQYCVLGALNQLSNLPDAKQTDLHFVTLLLSALLQDDWSMVAQLWPLEDWSTAVAALVNHTWTRNRSLFKHLCVTLIDRLLDRSDDCTLSQRDRCTAAWVCAVLAGDMNGIVRAWYDLNSVNPDERRGEQLLPLALQLVLVQKIADTRAAVDPTAGSGLPAVAQVFSSIAMWLGHIHAGRGHEDVLVALRLLQQFTVGTQFADFSEVNETAHRLWCALSDEQRQQSSFKFTAPFVCPYQQTSYFSKMKPCVCGKALATSVQPRCPQTVRSVYSTHPFSPPGSAEAYSRQFFGKPTNQDPIHPPPTNYFPPVSSYSAIQSVVTPPMSSSSTPPFGGGPLGPTPPLPPVIHSSPQQPFPSWSQPPAMPASVPPRPVTPSPTVGSVRGPPQQHPVAGVAVPPPPMETSRAWNDPPWLAQTYQLRFLEVQSHMSNVTSDESVPPVRPAVTPNQFYDPSEFTAQLASAPVPPSFGLSNPSDSQVPAPPLASFPTSMHPSVPSLQPSANAPNVAPPTAPLPPLPPMTSGHLQPSSTPMFPATTQSHIPATQLSVGGPPLGPQIFPPTPVVPDLPARPKPFRIDDRFGGEAGNFRSASPVMSSTMFQSAYPRLGTAQWPAAQPLGTSNSPASAPLPAPLVDGVLSESSVTVQNGAVEPSSHDQTTPMNPEFVAMEETLTNLVQLCRTVGGKPFASKMDTVDRRISSLFASLHGSSTAVPLSEVVLQHLRECVNAAAQSDYITAVEHANLLIQSASGFESIHSFAPGLKILMQSARQLFPTNRPHGAGEQWPIRTS</sequence>
<evidence type="ECO:0000256" key="2">
    <source>
        <dbReference type="ARBA" id="ARBA00009358"/>
    </source>
</evidence>
<keyword evidence="4" id="KW-0853">WD repeat</keyword>
<protein>
    <submittedName>
        <fullName evidence="10">Uncharacterized protein</fullName>
    </submittedName>
</protein>
<dbReference type="InterPro" id="IPR001680">
    <property type="entry name" value="WD40_rpt"/>
</dbReference>
<evidence type="ECO:0000313" key="10">
    <source>
        <dbReference type="EMBL" id="TGZ70403.1"/>
    </source>
</evidence>
<dbReference type="GO" id="GO:0090110">
    <property type="term" value="P:COPII-coated vesicle cargo loading"/>
    <property type="evidence" value="ECO:0007669"/>
    <property type="project" value="TreeGrafter"/>
</dbReference>
<organism evidence="10 11">
    <name type="scientific">Opisthorchis felineus</name>
    <dbReference type="NCBI Taxonomy" id="147828"/>
    <lineage>
        <taxon>Eukaryota</taxon>
        <taxon>Metazoa</taxon>
        <taxon>Spiralia</taxon>
        <taxon>Lophotrochozoa</taxon>
        <taxon>Platyhelminthes</taxon>
        <taxon>Trematoda</taxon>
        <taxon>Digenea</taxon>
        <taxon>Opisthorchiida</taxon>
        <taxon>Opisthorchiata</taxon>
        <taxon>Opisthorchiidae</taxon>
        <taxon>Opisthorchis</taxon>
    </lineage>
</organism>
<dbReference type="GO" id="GO:0070971">
    <property type="term" value="C:endoplasmic reticulum exit site"/>
    <property type="evidence" value="ECO:0007669"/>
    <property type="project" value="TreeGrafter"/>
</dbReference>
<keyword evidence="11" id="KW-1185">Reference proteome</keyword>
<keyword evidence="3" id="KW-0813">Transport</keyword>
<name>A0A4S2M2E1_OPIFE</name>
<dbReference type="SMART" id="SM00320">
    <property type="entry name" value="WD40"/>
    <property type="match status" value="2"/>
</dbReference>
<feature type="compositionally biased region" description="Pro residues" evidence="9">
    <location>
        <begin position="1137"/>
        <end position="1150"/>
    </location>
</feature>
<keyword evidence="6" id="KW-0256">Endoplasmic reticulum</keyword>
<evidence type="ECO:0000313" key="11">
    <source>
        <dbReference type="Proteomes" id="UP000308267"/>
    </source>
</evidence>
<feature type="region of interest" description="Disordered" evidence="9">
    <location>
        <begin position="1241"/>
        <end position="1307"/>
    </location>
</feature>
<evidence type="ECO:0000256" key="7">
    <source>
        <dbReference type="ARBA" id="ARBA00022892"/>
    </source>
</evidence>
<feature type="compositionally biased region" description="Polar residues" evidence="9">
    <location>
        <begin position="1297"/>
        <end position="1307"/>
    </location>
</feature>
<dbReference type="SUPFAM" id="SSF50978">
    <property type="entry name" value="WD40 repeat-like"/>
    <property type="match status" value="1"/>
</dbReference>
<dbReference type="PANTHER" id="PTHR13923:SF11">
    <property type="entry name" value="SECRETORY 31, ISOFORM D"/>
    <property type="match status" value="1"/>
</dbReference>
<keyword evidence="7" id="KW-0931">ER-Golgi transport</keyword>
<comment type="subcellular location">
    <subcellularLocation>
        <location evidence="1">Endoplasmic reticulum</location>
    </subcellularLocation>
</comment>
<dbReference type="GO" id="GO:0030127">
    <property type="term" value="C:COPII vesicle coat"/>
    <property type="evidence" value="ECO:0007669"/>
    <property type="project" value="TreeGrafter"/>
</dbReference>
<comment type="similarity">
    <text evidence="2">Belongs to the WD repeat SEC31 family.</text>
</comment>
<accession>A0A4S2M2E1</accession>
<proteinExistence type="inferred from homology"/>
<dbReference type="Gene3D" id="1.20.940.10">
    <property type="entry name" value="Functional domain of the splicing factor Prp18"/>
    <property type="match status" value="1"/>
</dbReference>
<keyword evidence="5" id="KW-0677">Repeat</keyword>
<feature type="region of interest" description="Disordered" evidence="9">
    <location>
        <begin position="554"/>
        <end position="579"/>
    </location>
</feature>
<dbReference type="Proteomes" id="UP000308267">
    <property type="component" value="Unassembled WGS sequence"/>
</dbReference>
<evidence type="ECO:0000256" key="8">
    <source>
        <dbReference type="ARBA" id="ARBA00022927"/>
    </source>
</evidence>
<dbReference type="InterPro" id="IPR015943">
    <property type="entry name" value="WD40/YVTN_repeat-like_dom_sf"/>
</dbReference>
<keyword evidence="8" id="KW-0653">Protein transport</keyword>
<dbReference type="Gene3D" id="2.130.10.10">
    <property type="entry name" value="YVTN repeat-like/Quinoprotein amine dehydrogenase"/>
    <property type="match status" value="1"/>
</dbReference>
<feature type="compositionally biased region" description="Low complexity" evidence="9">
    <location>
        <begin position="1096"/>
        <end position="1106"/>
    </location>
</feature>
<dbReference type="GO" id="GO:0007029">
    <property type="term" value="P:endoplasmic reticulum organization"/>
    <property type="evidence" value="ECO:0007669"/>
    <property type="project" value="TreeGrafter"/>
</dbReference>
<dbReference type="OrthoDB" id="542917at2759"/>